<protein>
    <submittedName>
        <fullName evidence="2">Uncharacterized protein</fullName>
    </submittedName>
</protein>
<evidence type="ECO:0000313" key="2">
    <source>
        <dbReference type="EMBL" id="KAK2163185.1"/>
    </source>
</evidence>
<organism evidence="2 3">
    <name type="scientific">Paralvinella palmiformis</name>
    <dbReference type="NCBI Taxonomy" id="53620"/>
    <lineage>
        <taxon>Eukaryota</taxon>
        <taxon>Metazoa</taxon>
        <taxon>Spiralia</taxon>
        <taxon>Lophotrochozoa</taxon>
        <taxon>Annelida</taxon>
        <taxon>Polychaeta</taxon>
        <taxon>Sedentaria</taxon>
        <taxon>Canalipalpata</taxon>
        <taxon>Terebellida</taxon>
        <taxon>Terebelliformia</taxon>
        <taxon>Alvinellidae</taxon>
        <taxon>Paralvinella</taxon>
    </lineage>
</organism>
<evidence type="ECO:0000256" key="1">
    <source>
        <dbReference type="SAM" id="MobiDB-lite"/>
    </source>
</evidence>
<proteinExistence type="predicted"/>
<feature type="compositionally biased region" description="Basic and acidic residues" evidence="1">
    <location>
        <begin position="166"/>
        <end position="181"/>
    </location>
</feature>
<dbReference type="AlphaFoldDB" id="A0AAD9K3C6"/>
<dbReference type="EMBL" id="JAODUP010000084">
    <property type="protein sequence ID" value="KAK2163185.1"/>
    <property type="molecule type" value="Genomic_DNA"/>
</dbReference>
<reference evidence="2" key="1">
    <citation type="journal article" date="2023" name="Mol. Biol. Evol.">
        <title>Third-Generation Sequencing Reveals the Adaptive Role of the Epigenome in Three Deep-Sea Polychaetes.</title>
        <authorList>
            <person name="Perez M."/>
            <person name="Aroh O."/>
            <person name="Sun Y."/>
            <person name="Lan Y."/>
            <person name="Juniper S.K."/>
            <person name="Young C.R."/>
            <person name="Angers B."/>
            <person name="Qian P.Y."/>
        </authorList>
    </citation>
    <scope>NUCLEOTIDE SEQUENCE</scope>
    <source>
        <strain evidence="2">P08H-3</strain>
    </source>
</reference>
<name>A0AAD9K3C6_9ANNE</name>
<feature type="region of interest" description="Disordered" evidence="1">
    <location>
        <begin position="123"/>
        <end position="226"/>
    </location>
</feature>
<dbReference type="Proteomes" id="UP001208570">
    <property type="component" value="Unassembled WGS sequence"/>
</dbReference>
<feature type="compositionally biased region" description="Basic and acidic residues" evidence="1">
    <location>
        <begin position="123"/>
        <end position="159"/>
    </location>
</feature>
<gene>
    <name evidence="2" type="ORF">LSH36_84g07015</name>
</gene>
<comment type="caution">
    <text evidence="2">The sequence shown here is derived from an EMBL/GenBank/DDBJ whole genome shotgun (WGS) entry which is preliminary data.</text>
</comment>
<feature type="compositionally biased region" description="Basic and acidic residues" evidence="1">
    <location>
        <begin position="208"/>
        <end position="226"/>
    </location>
</feature>
<keyword evidence="3" id="KW-1185">Reference proteome</keyword>
<evidence type="ECO:0000313" key="3">
    <source>
        <dbReference type="Proteomes" id="UP001208570"/>
    </source>
</evidence>
<accession>A0AAD9K3C6</accession>
<sequence>MIKMYADKPAYADQEDAMRVWTVEKSRIGVPMCRHRTFAGRGTRLPMSCGHQQCRCGVWDVQNRVLKSMWPLPDPKEFRVNNDAAHLRHQLNERKEKPAKTVKYFEVYKERRRMLSIMREDSCSYDLDERREEPDEKTDHFAPVPERHQRSTTPGDRDSNLGPSEISEKRDGSSSENGYHDNRRHRRRQQQQQQQQQQPKDTTNSLEHGSEKTIRNRSKERSRTDSIDECIASGQPLPVGKVQDVLLGDVIWDEDDENTFFMADMFKDVDSTTRERLYRGTFLKPKSNQKVNYSISANPTEIHGDYDIQELDFC</sequence>